<comment type="caution">
    <text evidence="4">The sequence shown here is derived from an EMBL/GenBank/DDBJ whole genome shotgun (WGS) entry which is preliminary data.</text>
</comment>
<dbReference type="Gene3D" id="3.10.310.10">
    <property type="entry name" value="Diaminopimelate Epimerase, Chain A, domain 1"/>
    <property type="match status" value="2"/>
</dbReference>
<sequence length="266" mass="29893">MTKKLFQVDAFTSEAFKGNPAGVLLSDTHLDESFMQQMAAEMNLSETAFVTPGDDCFNIRFFTPYAEIMLCGHATLAAAAVLYDQRMVAEGDPIFFKSSHHHLYVMGDRHHLKMDFPILGVSSVPVTEDFTDTTGLMPDALYRSEHGWYLAWMKGVEDVHRAHPRIQHMRHSEYGHLIVASRPQQREGYDCFVRVFVPALGIDEDPVTGSAQCVIAPVMKERHGLDYYTVLQDSSRSGTMSVRCVNDERIEIEGSAVIIFEGVVRV</sequence>
<organism evidence="4 5">
    <name type="scientific">Breznakibacter xylanolyticus</name>
    <dbReference type="NCBI Taxonomy" id="990"/>
    <lineage>
        <taxon>Bacteria</taxon>
        <taxon>Pseudomonadati</taxon>
        <taxon>Bacteroidota</taxon>
        <taxon>Bacteroidia</taxon>
        <taxon>Marinilabiliales</taxon>
        <taxon>Marinilabiliaceae</taxon>
        <taxon>Breznakibacter</taxon>
    </lineage>
</organism>
<dbReference type="Proteomes" id="UP000249239">
    <property type="component" value="Unassembled WGS sequence"/>
</dbReference>
<dbReference type="NCBIfam" id="TIGR00654">
    <property type="entry name" value="PhzF_family"/>
    <property type="match status" value="1"/>
</dbReference>
<dbReference type="RefSeq" id="WP_111446742.1">
    <property type="nucleotide sequence ID" value="NZ_QKZK01000032.1"/>
</dbReference>
<evidence type="ECO:0000313" key="5">
    <source>
        <dbReference type="Proteomes" id="UP000249239"/>
    </source>
</evidence>
<feature type="active site" evidence="3">
    <location>
        <position position="46"/>
    </location>
</feature>
<dbReference type="OrthoDB" id="9788221at2"/>
<dbReference type="PIRSF" id="PIRSF016184">
    <property type="entry name" value="PhzC_PhzF"/>
    <property type="match status" value="1"/>
</dbReference>
<dbReference type="PANTHER" id="PTHR13774">
    <property type="entry name" value="PHENAZINE BIOSYNTHESIS PROTEIN"/>
    <property type="match status" value="1"/>
</dbReference>
<evidence type="ECO:0000313" key="4">
    <source>
        <dbReference type="EMBL" id="PZX12338.1"/>
    </source>
</evidence>
<keyword evidence="5" id="KW-1185">Reference proteome</keyword>
<dbReference type="GO" id="GO:0005737">
    <property type="term" value="C:cytoplasm"/>
    <property type="evidence" value="ECO:0007669"/>
    <property type="project" value="TreeGrafter"/>
</dbReference>
<dbReference type="PANTHER" id="PTHR13774:SF17">
    <property type="entry name" value="PHENAZINE BIOSYNTHESIS-LIKE DOMAIN-CONTAINING PROTEIN"/>
    <property type="match status" value="1"/>
</dbReference>
<dbReference type="EMBL" id="QKZK01000032">
    <property type="protein sequence ID" value="PZX12338.1"/>
    <property type="molecule type" value="Genomic_DNA"/>
</dbReference>
<evidence type="ECO:0000256" key="2">
    <source>
        <dbReference type="ARBA" id="ARBA00023235"/>
    </source>
</evidence>
<keyword evidence="2" id="KW-0413">Isomerase</keyword>
<gene>
    <name evidence="4" type="ORF">LX69_02929</name>
</gene>
<name>A0A2W7MWK8_9BACT</name>
<evidence type="ECO:0000256" key="3">
    <source>
        <dbReference type="PIRSR" id="PIRSR016184-1"/>
    </source>
</evidence>
<evidence type="ECO:0000256" key="1">
    <source>
        <dbReference type="ARBA" id="ARBA00008270"/>
    </source>
</evidence>
<comment type="similarity">
    <text evidence="1">Belongs to the PhzF family.</text>
</comment>
<dbReference type="SUPFAM" id="SSF54506">
    <property type="entry name" value="Diaminopimelate epimerase-like"/>
    <property type="match status" value="1"/>
</dbReference>
<dbReference type="InterPro" id="IPR003719">
    <property type="entry name" value="Phenazine_PhzF-like"/>
</dbReference>
<dbReference type="GO" id="GO:0016853">
    <property type="term" value="F:isomerase activity"/>
    <property type="evidence" value="ECO:0007669"/>
    <property type="project" value="UniProtKB-KW"/>
</dbReference>
<dbReference type="Pfam" id="PF02567">
    <property type="entry name" value="PhzC-PhzF"/>
    <property type="match status" value="1"/>
</dbReference>
<proteinExistence type="inferred from homology"/>
<dbReference type="AlphaFoldDB" id="A0A2W7MWK8"/>
<accession>A0A2W7MWK8</accession>
<reference evidence="4 5" key="1">
    <citation type="submission" date="2018-06" db="EMBL/GenBank/DDBJ databases">
        <title>Genomic Encyclopedia of Archaeal and Bacterial Type Strains, Phase II (KMG-II): from individual species to whole genera.</title>
        <authorList>
            <person name="Goeker M."/>
        </authorList>
    </citation>
    <scope>NUCLEOTIDE SEQUENCE [LARGE SCALE GENOMIC DNA]</scope>
    <source>
        <strain evidence="4 5">DSM 6779</strain>
    </source>
</reference>
<protein>
    <submittedName>
        <fullName evidence="4">PhzF family phenazine biosynthesis protein</fullName>
    </submittedName>
</protein>